<dbReference type="Pfam" id="PF15985">
    <property type="entry name" value="KH_6"/>
    <property type="match status" value="1"/>
</dbReference>
<dbReference type="Gene3D" id="3.30.1370.10">
    <property type="entry name" value="K Homology domain, type 1"/>
    <property type="match status" value="1"/>
</dbReference>
<dbReference type="InterPro" id="IPR012340">
    <property type="entry name" value="NA-bd_OB-fold"/>
</dbReference>
<evidence type="ECO:0000256" key="2">
    <source>
        <dbReference type="ARBA" id="ARBA00022835"/>
    </source>
</evidence>
<dbReference type="GO" id="GO:0071038">
    <property type="term" value="P:TRAMP-dependent tRNA surveillance pathway"/>
    <property type="evidence" value="ECO:0007669"/>
    <property type="project" value="TreeGrafter"/>
</dbReference>
<keyword evidence="3" id="KW-0694">RNA-binding</keyword>
<dbReference type="SUPFAM" id="SSF50249">
    <property type="entry name" value="Nucleic acid-binding proteins"/>
    <property type="match status" value="1"/>
</dbReference>
<dbReference type="KEGG" id="tot:TOT_030000834"/>
<dbReference type="PANTHER" id="PTHR21321">
    <property type="entry name" value="PNAS-3 RELATED"/>
    <property type="match status" value="1"/>
</dbReference>
<gene>
    <name evidence="7" type="ORF">TOT_030000834</name>
</gene>
<dbReference type="Gene3D" id="2.40.50.140">
    <property type="entry name" value="Nucleic acid-binding proteins"/>
    <property type="match status" value="1"/>
</dbReference>
<reference evidence="7 8" key="1">
    <citation type="journal article" date="2012" name="MBio">
        <title>Comparative genome analysis of three eukaryotic parasites with differing abilities to transform leukocytes reveals key mediators of Theileria-induced leukocyte transformation.</title>
        <authorList>
            <person name="Hayashida K."/>
            <person name="Hara Y."/>
            <person name="Abe T."/>
            <person name="Yamasaki C."/>
            <person name="Toyoda A."/>
            <person name="Kosuge T."/>
            <person name="Suzuki Y."/>
            <person name="Sato Y."/>
            <person name="Kawashima S."/>
            <person name="Katayama T."/>
            <person name="Wakaguri H."/>
            <person name="Inoue N."/>
            <person name="Homma K."/>
            <person name="Tada-Umezaki M."/>
            <person name="Yagi Y."/>
            <person name="Fujii Y."/>
            <person name="Habara T."/>
            <person name="Kanehisa M."/>
            <person name="Watanabe H."/>
            <person name="Ito K."/>
            <person name="Gojobori T."/>
            <person name="Sugawara H."/>
            <person name="Imanishi T."/>
            <person name="Weir W."/>
            <person name="Gardner M."/>
            <person name="Pain A."/>
            <person name="Shiels B."/>
            <person name="Hattori M."/>
            <person name="Nene V."/>
            <person name="Sugimoto C."/>
        </authorList>
    </citation>
    <scope>NUCLEOTIDE SEQUENCE [LARGE SCALE GENOMIC DNA]</scope>
    <source>
        <strain evidence="7 8">Shintoku</strain>
    </source>
</reference>
<evidence type="ECO:0000313" key="8">
    <source>
        <dbReference type="Proteomes" id="UP000003786"/>
    </source>
</evidence>
<evidence type="ECO:0000259" key="6">
    <source>
        <dbReference type="SMART" id="SM00316"/>
    </source>
</evidence>
<evidence type="ECO:0000256" key="4">
    <source>
        <dbReference type="SAM" id="MobiDB-lite"/>
    </source>
</evidence>
<comment type="subcellular location">
    <subcellularLocation>
        <location evidence="1">Nucleus</location>
    </subcellularLocation>
</comment>
<dbReference type="RefSeq" id="XP_009691872.1">
    <property type="nucleotide sequence ID" value="XM_009693577.1"/>
</dbReference>
<organism evidence="7 8">
    <name type="scientific">Theileria orientalis strain Shintoku</name>
    <dbReference type="NCBI Taxonomy" id="869250"/>
    <lineage>
        <taxon>Eukaryota</taxon>
        <taxon>Sar</taxon>
        <taxon>Alveolata</taxon>
        <taxon>Apicomplexa</taxon>
        <taxon>Aconoidasida</taxon>
        <taxon>Piroplasmida</taxon>
        <taxon>Theileriidae</taxon>
        <taxon>Theileria</taxon>
    </lineage>
</organism>
<dbReference type="Pfam" id="PF21262">
    <property type="entry name" value="RRP40_S1"/>
    <property type="match status" value="1"/>
</dbReference>
<proteinExistence type="predicted"/>
<dbReference type="PANTHER" id="PTHR21321:SF1">
    <property type="entry name" value="EXOSOME COMPLEX COMPONENT RRP40"/>
    <property type="match status" value="1"/>
</dbReference>
<dbReference type="EMBL" id="AP011948">
    <property type="protein sequence ID" value="BAM41571.1"/>
    <property type="molecule type" value="Genomic_DNA"/>
</dbReference>
<dbReference type="AlphaFoldDB" id="J4C450"/>
<sequence length="707" mass="80807">MMKSIFIFILFKFIISSEIAGSSSPLLKHKDESLEHKTNSSDSFYDLNDINTHLSDTDDLEDDVLILSKSTFIHKEEDSILTRSIEPLSTTEERKSLKSASEDSKKADKEVPLTSGKVDLSKKVIKPVRVPIDKIGTTESKRSKKEDKKLSELIDTELLSKTNLKGNTLPLKLSNHLITKLTENLGYFAKHPNNLVDQLEKLSNQKLPKEYKGKLLSELARYSNELELISSEASSVELTDKETISQVAEAKEELESRFAEILVPILVPLLKPLLENIIIRVTSKDFYIDIRDFFQNLFKIKSDPGWTFWKGFKRIFFGKTDEELEEYRKKELDKLFVTLKEKLEGGLVRDIVEGVLGEKEQTEEGTDKDKTSNKVRDPEKSPKGDGKTKEVSGRDKEKTPFQPPEIKGSTNEAIKNRKKLTEKEKLDREAELEGIDLEGLSPLPEPLTPEEKEATERAEKLLKEGRVKEYRELVKRLNDYYEEKIRRKEGSLANKGPKEGEDKYYPEIFKHLKKEKSAFREASMLLALGLGVFYAYVPRVGDHVIGIITNKNNDYYTVNINDLYEGFLLCIDGFRGATKKIKPQLAQGDVVFCQILSIYNYNLIELTCKNVDEIKSFSTNETYFGHLTKGMTIKIPLTHSKILCNDVDNYTLSLLKDYKFQIAVGFNGKLWVNCGNNDLTLKICRFIKLSYGLSQVQINQLYHIIFA</sequence>
<feature type="compositionally biased region" description="Basic and acidic residues" evidence="4">
    <location>
        <begin position="359"/>
        <end position="399"/>
    </location>
</feature>
<keyword evidence="5" id="KW-0732">Signal</keyword>
<dbReference type="GO" id="GO:0034475">
    <property type="term" value="P:U4 snRNA 3'-end processing"/>
    <property type="evidence" value="ECO:0007669"/>
    <property type="project" value="TreeGrafter"/>
</dbReference>
<evidence type="ECO:0000256" key="1">
    <source>
        <dbReference type="ARBA" id="ARBA00004123"/>
    </source>
</evidence>
<dbReference type="GO" id="GO:0000177">
    <property type="term" value="C:cytoplasmic exosome (RNase complex)"/>
    <property type="evidence" value="ECO:0007669"/>
    <property type="project" value="TreeGrafter"/>
</dbReference>
<feature type="region of interest" description="Disordered" evidence="4">
    <location>
        <begin position="359"/>
        <end position="452"/>
    </location>
</feature>
<feature type="domain" description="S1 motif" evidence="6">
    <location>
        <begin position="539"/>
        <end position="609"/>
    </location>
</feature>
<feature type="signal peptide" evidence="5">
    <location>
        <begin position="1"/>
        <end position="16"/>
    </location>
</feature>
<evidence type="ECO:0000313" key="7">
    <source>
        <dbReference type="EMBL" id="BAM41571.1"/>
    </source>
</evidence>
<dbReference type="STRING" id="869250.J4C450"/>
<evidence type="ECO:0000256" key="3">
    <source>
        <dbReference type="ARBA" id="ARBA00022884"/>
    </source>
</evidence>
<dbReference type="GeneID" id="20715978"/>
<dbReference type="GO" id="GO:0000176">
    <property type="term" value="C:nuclear exosome (RNase complex)"/>
    <property type="evidence" value="ECO:0007669"/>
    <property type="project" value="TreeGrafter"/>
</dbReference>
<dbReference type="InterPro" id="IPR036612">
    <property type="entry name" value="KH_dom_type_1_sf"/>
</dbReference>
<keyword evidence="8" id="KW-1185">Reference proteome</keyword>
<dbReference type="GO" id="GO:0071034">
    <property type="term" value="P:CUT catabolic process"/>
    <property type="evidence" value="ECO:0007669"/>
    <property type="project" value="TreeGrafter"/>
</dbReference>
<dbReference type="SMART" id="SM00316">
    <property type="entry name" value="S1"/>
    <property type="match status" value="1"/>
</dbReference>
<protein>
    <recommendedName>
        <fullName evidence="6">S1 motif domain-containing protein</fullName>
    </recommendedName>
</protein>
<feature type="compositionally biased region" description="Basic and acidic residues" evidence="4">
    <location>
        <begin position="419"/>
        <end position="431"/>
    </location>
</feature>
<dbReference type="SUPFAM" id="SSF54791">
    <property type="entry name" value="Eukaryotic type KH-domain (KH-domain type I)"/>
    <property type="match status" value="1"/>
</dbReference>
<feature type="region of interest" description="Disordered" evidence="4">
    <location>
        <begin position="91"/>
        <end position="112"/>
    </location>
</feature>
<dbReference type="eggNOG" id="KOG1004">
    <property type="taxonomic scope" value="Eukaryota"/>
</dbReference>
<dbReference type="InterPro" id="IPR003029">
    <property type="entry name" value="S1_domain"/>
</dbReference>
<dbReference type="Proteomes" id="UP000003786">
    <property type="component" value="Chromosome 3"/>
</dbReference>
<evidence type="ECO:0000256" key="5">
    <source>
        <dbReference type="SAM" id="SignalP"/>
    </source>
</evidence>
<dbReference type="VEuPathDB" id="PiroplasmaDB:TOT_030000834"/>
<name>J4C450_THEOR</name>
<dbReference type="InterPro" id="IPR004088">
    <property type="entry name" value="KH_dom_type_1"/>
</dbReference>
<dbReference type="GO" id="GO:0000467">
    <property type="term" value="P:exonucleolytic trimming to generate mature 3'-end of 5.8S rRNA from tricistronic rRNA transcript (SSU-rRNA, 5.8S rRNA, LSU-rRNA)"/>
    <property type="evidence" value="ECO:0007669"/>
    <property type="project" value="TreeGrafter"/>
</dbReference>
<feature type="chain" id="PRO_5003777864" description="S1 motif domain-containing protein" evidence="5">
    <location>
        <begin position="17"/>
        <end position="707"/>
    </location>
</feature>
<dbReference type="GO" id="GO:0003723">
    <property type="term" value="F:RNA binding"/>
    <property type="evidence" value="ECO:0007669"/>
    <property type="project" value="UniProtKB-KW"/>
</dbReference>
<dbReference type="OrthoDB" id="340500at2759"/>
<feature type="compositionally biased region" description="Basic and acidic residues" evidence="4">
    <location>
        <begin position="91"/>
        <end position="111"/>
    </location>
</feature>
<dbReference type="GO" id="GO:0071035">
    <property type="term" value="P:nuclear polyadenylation-dependent rRNA catabolic process"/>
    <property type="evidence" value="ECO:0007669"/>
    <property type="project" value="TreeGrafter"/>
</dbReference>
<dbReference type="GO" id="GO:0071051">
    <property type="term" value="P:poly(A)-dependent snoRNA 3'-end processing"/>
    <property type="evidence" value="ECO:0007669"/>
    <property type="project" value="TreeGrafter"/>
</dbReference>
<dbReference type="InterPro" id="IPR026699">
    <property type="entry name" value="Exosome_RNA_bind1/RRP40/RRP4"/>
</dbReference>
<keyword evidence="2" id="KW-0271">Exosome</keyword>
<accession>J4C450</accession>